<accession>A0A842HHV7</accession>
<keyword evidence="2" id="KW-1185">Reference proteome</keyword>
<reference evidence="1 2" key="1">
    <citation type="submission" date="2020-07" db="EMBL/GenBank/DDBJ databases">
        <authorList>
            <person name="Feng X."/>
        </authorList>
    </citation>
    <scope>NUCLEOTIDE SEQUENCE [LARGE SCALE GENOMIC DNA]</scope>
    <source>
        <strain evidence="1 2">JCM31066</strain>
    </source>
</reference>
<dbReference type="Proteomes" id="UP000546464">
    <property type="component" value="Unassembled WGS sequence"/>
</dbReference>
<organism evidence="1 2">
    <name type="scientific">Ruficoccus amylovorans</name>
    <dbReference type="NCBI Taxonomy" id="1804625"/>
    <lineage>
        <taxon>Bacteria</taxon>
        <taxon>Pseudomonadati</taxon>
        <taxon>Verrucomicrobiota</taxon>
        <taxon>Opitutia</taxon>
        <taxon>Puniceicoccales</taxon>
        <taxon>Cerasicoccaceae</taxon>
        <taxon>Ruficoccus</taxon>
    </lineage>
</organism>
<dbReference type="RefSeq" id="WP_185676090.1">
    <property type="nucleotide sequence ID" value="NZ_JACHVB010000035.1"/>
</dbReference>
<proteinExistence type="predicted"/>
<protein>
    <submittedName>
        <fullName evidence="1">Uncharacterized protein</fullName>
    </submittedName>
</protein>
<evidence type="ECO:0000313" key="1">
    <source>
        <dbReference type="EMBL" id="MBC2595127.1"/>
    </source>
</evidence>
<dbReference type="EMBL" id="JACHVB010000035">
    <property type="protein sequence ID" value="MBC2595127.1"/>
    <property type="molecule type" value="Genomic_DNA"/>
</dbReference>
<comment type="caution">
    <text evidence="1">The sequence shown here is derived from an EMBL/GenBank/DDBJ whole genome shotgun (WGS) entry which is preliminary data.</text>
</comment>
<dbReference type="AlphaFoldDB" id="A0A842HHV7"/>
<evidence type="ECO:0000313" key="2">
    <source>
        <dbReference type="Proteomes" id="UP000546464"/>
    </source>
</evidence>
<gene>
    <name evidence="1" type="ORF">H5P28_12740</name>
</gene>
<name>A0A842HHV7_9BACT</name>
<sequence length="87" mass="9367">MLKERLRAERQAAGYHLRILAPQARRAATVGTVAWGARKALPLLRPLAFGLLSRTIGGLTSKRMLKVVGIAAVGFGAWKLLGSSDEE</sequence>